<reference evidence="2" key="1">
    <citation type="submission" date="2022-08" db="EMBL/GenBank/DDBJ databases">
        <authorList>
            <consortium name="DOE Joint Genome Institute"/>
            <person name="Min B."/>
            <person name="Sierra-Patev S."/>
            <person name="Naranjo-Ortiz M."/>
            <person name="Looney B."/>
            <person name="Konkel Z."/>
            <person name="Slot J.C."/>
            <person name="Sakamoto Y."/>
            <person name="Steenwyk J.L."/>
            <person name="Rokas A."/>
            <person name="Carro J."/>
            <person name="Camarero S."/>
            <person name="Ferreira P."/>
            <person name="Molpeceres G."/>
            <person name="Ruiz-duenas F.J."/>
            <person name="Serrano A."/>
            <person name="Henrissat B."/>
            <person name="Drula E."/>
            <person name="Hughes K.W."/>
            <person name="Mata J.L."/>
            <person name="Ishikawa N.K."/>
            <person name="Vargas-Isla R."/>
            <person name="Ushijima S."/>
            <person name="Smith C.A."/>
            <person name="Ahrendt S."/>
            <person name="Andreopoulos W."/>
            <person name="He G."/>
            <person name="LaButti K."/>
            <person name="Lipzen A."/>
            <person name="Ng V."/>
            <person name="Riley R."/>
            <person name="Sandor L."/>
            <person name="Barry K."/>
            <person name="Martinez A.T."/>
            <person name="Xiao Y."/>
            <person name="Gibbons J.G."/>
            <person name="Terashima K."/>
            <person name="Hibbett D.S."/>
            <person name="Grigoriev I.V."/>
        </authorList>
    </citation>
    <scope>NUCLEOTIDE SEQUENCE</scope>
    <source>
        <strain evidence="2">ET3784</strain>
    </source>
</reference>
<keyword evidence="3" id="KW-1185">Reference proteome</keyword>
<evidence type="ECO:0000256" key="1">
    <source>
        <dbReference type="SAM" id="MobiDB-lite"/>
    </source>
</evidence>
<gene>
    <name evidence="2" type="ORF">DFJ43DRAFT_1043757</name>
</gene>
<protein>
    <submittedName>
        <fullName evidence="2">Uncharacterized protein</fullName>
    </submittedName>
</protein>
<proteinExistence type="predicted"/>
<dbReference type="AlphaFoldDB" id="A0AA38MUV0"/>
<name>A0AA38MUV0_9AGAR</name>
<comment type="caution">
    <text evidence="2">The sequence shown here is derived from an EMBL/GenBank/DDBJ whole genome shotgun (WGS) entry which is preliminary data.</text>
</comment>
<organism evidence="2 3">
    <name type="scientific">Lentinula guzmanii</name>
    <dbReference type="NCBI Taxonomy" id="2804957"/>
    <lineage>
        <taxon>Eukaryota</taxon>
        <taxon>Fungi</taxon>
        <taxon>Dikarya</taxon>
        <taxon>Basidiomycota</taxon>
        <taxon>Agaricomycotina</taxon>
        <taxon>Agaricomycetes</taxon>
        <taxon>Agaricomycetidae</taxon>
        <taxon>Agaricales</taxon>
        <taxon>Marasmiineae</taxon>
        <taxon>Omphalotaceae</taxon>
        <taxon>Lentinula</taxon>
    </lineage>
</organism>
<sequence>MVLLSNTSFALVKDKHISPLNFIQTLALTFTPVQDTKLKVHDGHLSTVLIAFNRHPPLFHFDYPQCHEHSPNKPCRCQRLKEKNEASGAELREYTGDPVRVFLVRGRKLGKVTRRLTPETADKITDAWTIYFGYKSGFTVVRDCADVPLVSPDWPWKVSRLESGNHNTGRFTSTAELLAEISHTTWTREGKDTKNHLQRNLPVKGRFSYLDAVMQYLRAQKFITDADITKWNTRVQAMLKIEQSDEYAAEMKKMKDEALEGQQSKEEEAQTQCPDFDFNHYLNLDDLE</sequence>
<reference evidence="2" key="2">
    <citation type="journal article" date="2023" name="Proc. Natl. Acad. Sci. U.S.A.">
        <title>A global phylogenomic analysis of the shiitake genus Lentinula.</title>
        <authorList>
            <person name="Sierra-Patev S."/>
            <person name="Min B."/>
            <person name="Naranjo-Ortiz M."/>
            <person name="Looney B."/>
            <person name="Konkel Z."/>
            <person name="Slot J.C."/>
            <person name="Sakamoto Y."/>
            <person name="Steenwyk J.L."/>
            <person name="Rokas A."/>
            <person name="Carro J."/>
            <person name="Camarero S."/>
            <person name="Ferreira P."/>
            <person name="Molpeceres G."/>
            <person name="Ruiz-Duenas F.J."/>
            <person name="Serrano A."/>
            <person name="Henrissat B."/>
            <person name="Drula E."/>
            <person name="Hughes K.W."/>
            <person name="Mata J.L."/>
            <person name="Ishikawa N.K."/>
            <person name="Vargas-Isla R."/>
            <person name="Ushijima S."/>
            <person name="Smith C.A."/>
            <person name="Donoghue J."/>
            <person name="Ahrendt S."/>
            <person name="Andreopoulos W."/>
            <person name="He G."/>
            <person name="LaButti K."/>
            <person name="Lipzen A."/>
            <person name="Ng V."/>
            <person name="Riley R."/>
            <person name="Sandor L."/>
            <person name="Barry K."/>
            <person name="Martinez A.T."/>
            <person name="Xiao Y."/>
            <person name="Gibbons J.G."/>
            <person name="Terashima K."/>
            <person name="Grigoriev I.V."/>
            <person name="Hibbett D."/>
        </authorList>
    </citation>
    <scope>NUCLEOTIDE SEQUENCE</scope>
    <source>
        <strain evidence="2">ET3784</strain>
    </source>
</reference>
<accession>A0AA38MUV0</accession>
<dbReference type="EMBL" id="JANVFO010000091">
    <property type="protein sequence ID" value="KAJ3714551.1"/>
    <property type="molecule type" value="Genomic_DNA"/>
</dbReference>
<feature type="compositionally biased region" description="Basic and acidic residues" evidence="1">
    <location>
        <begin position="252"/>
        <end position="268"/>
    </location>
</feature>
<evidence type="ECO:0000313" key="2">
    <source>
        <dbReference type="EMBL" id="KAJ3714551.1"/>
    </source>
</evidence>
<evidence type="ECO:0000313" key="3">
    <source>
        <dbReference type="Proteomes" id="UP001176059"/>
    </source>
</evidence>
<feature type="region of interest" description="Disordered" evidence="1">
    <location>
        <begin position="252"/>
        <end position="272"/>
    </location>
</feature>
<dbReference type="Proteomes" id="UP001176059">
    <property type="component" value="Unassembled WGS sequence"/>
</dbReference>